<comment type="catalytic activity">
    <reaction evidence="1">
        <text>Endohydrolysis of (1-&gt;4)-beta-D-glucosidic linkages in cellulose, lichenin and cereal beta-D-glucans.</text>
        <dbReference type="EC" id="3.2.1.4"/>
    </reaction>
</comment>
<dbReference type="OrthoDB" id="412382at2759"/>
<dbReference type="Proteomes" id="UP000007796">
    <property type="component" value="Unassembled WGS sequence"/>
</dbReference>
<dbReference type="InterPro" id="IPR001722">
    <property type="entry name" value="Glyco_hydro_7"/>
</dbReference>
<keyword evidence="6" id="KW-0119">Carbohydrate metabolism</keyword>
<evidence type="ECO:0000256" key="8">
    <source>
        <dbReference type="ARBA" id="ARBA00023326"/>
    </source>
</evidence>
<sequence>MSTHYKITARNAIHLMLASISTFFRLATKAQQIGDRIAEIPPRLTTWRCNAAEGCLPQNTSVVLDASFRWIHVVDGYDSCTVPSGELSKTICPDAITCARNCAIEGANYASAGVHTWSNSLSSSDSSSLTLDMYIDGQESSPRVYLLGEDGDYEDLQLFGQELTFDVDLSKMPCGTNGALYLSEMSLSGGRSDLNSAGASMGTGYCDAQCPVMNFIDGELDVWEANTVATALTPHPCNTTGVYACSGQDCVGGDSGGICDKSGCVYNTYGQGYHNFYGPEGVVDTTKPFTVVTQFFADSSNSGGGQPVLKEIRRLYIQNDEVITGASSSVSAAMVIDDAFCGDGVFEKLGGLEGMGQALQRGMVLVFSIWNDESQFMNWLDSNEAGPCDNKAGDPATILNKSPGTSVTWSNVRWGDVGSTFGSHWNPKGESLKLKPKIREMKASKYPT</sequence>
<dbReference type="Pfam" id="PF00840">
    <property type="entry name" value="Glyco_hydro_7"/>
    <property type="match status" value="1"/>
</dbReference>
<keyword evidence="4 9" id="KW-0136">Cellulose degradation</keyword>
<evidence type="ECO:0000256" key="9">
    <source>
        <dbReference type="RuleBase" id="RU361164"/>
    </source>
</evidence>
<keyword evidence="7 9" id="KW-0326">Glycosidase</keyword>
<keyword evidence="5" id="KW-0325">Glycoprotein</keyword>
<evidence type="ECO:0000313" key="10">
    <source>
        <dbReference type="EMBL" id="EFX01237.1"/>
    </source>
</evidence>
<dbReference type="SUPFAM" id="SSF49899">
    <property type="entry name" value="Concanavalin A-like lectins/glucanases"/>
    <property type="match status" value="1"/>
</dbReference>
<dbReference type="GO" id="GO:0030245">
    <property type="term" value="P:cellulose catabolic process"/>
    <property type="evidence" value="ECO:0007669"/>
    <property type="project" value="UniProtKB-KW"/>
</dbReference>
<gene>
    <name evidence="10" type="ORF">CMQ_6179</name>
</gene>
<dbReference type="EC" id="3.2.1.-" evidence="9"/>
<protein>
    <recommendedName>
        <fullName evidence="9">Glucanase</fullName>
        <ecNumber evidence="9">3.2.1.-</ecNumber>
    </recommendedName>
</protein>
<dbReference type="InterPro" id="IPR013320">
    <property type="entry name" value="ConA-like_dom_sf"/>
</dbReference>
<comment type="similarity">
    <text evidence="2 9">Belongs to the glycosyl hydrolase 7 (cellulase C) family.</text>
</comment>
<dbReference type="CDD" id="cd07999">
    <property type="entry name" value="GH7_CBH_EG"/>
    <property type="match status" value="1"/>
</dbReference>
<dbReference type="eggNOG" id="ENOG502SJT6">
    <property type="taxonomic scope" value="Eukaryota"/>
</dbReference>
<keyword evidence="3 9" id="KW-0378">Hydrolase</keyword>
<dbReference type="PANTHER" id="PTHR33753">
    <property type="entry name" value="1,4-BETA-D-GLUCAN CELLOBIOHYDROLASE B"/>
    <property type="match status" value="1"/>
</dbReference>
<dbReference type="InterPro" id="IPR037019">
    <property type="entry name" value="Glyco_hydro_7_sf"/>
</dbReference>
<dbReference type="GO" id="GO:0008810">
    <property type="term" value="F:cellulase activity"/>
    <property type="evidence" value="ECO:0007669"/>
    <property type="project" value="UniProtKB-EC"/>
</dbReference>
<keyword evidence="8 9" id="KW-0624">Polysaccharide degradation</keyword>
<dbReference type="Gene3D" id="2.70.100.10">
    <property type="entry name" value="Glycoside hydrolase, family 7, domain"/>
    <property type="match status" value="1"/>
</dbReference>
<dbReference type="GeneID" id="25979583"/>
<evidence type="ECO:0000313" key="11">
    <source>
        <dbReference type="Proteomes" id="UP000007796"/>
    </source>
</evidence>
<name>F0XMQ4_GROCL</name>
<evidence type="ECO:0000256" key="2">
    <source>
        <dbReference type="ARBA" id="ARBA00006044"/>
    </source>
</evidence>
<evidence type="ECO:0000256" key="3">
    <source>
        <dbReference type="ARBA" id="ARBA00022801"/>
    </source>
</evidence>
<dbReference type="HOGENOM" id="CLU_020817_0_1_1"/>
<evidence type="ECO:0000256" key="4">
    <source>
        <dbReference type="ARBA" id="ARBA00023001"/>
    </source>
</evidence>
<organism evidence="11">
    <name type="scientific">Grosmannia clavigera (strain kw1407 / UAMH 11150)</name>
    <name type="common">Blue stain fungus</name>
    <name type="synonym">Graphiocladiella clavigera</name>
    <dbReference type="NCBI Taxonomy" id="655863"/>
    <lineage>
        <taxon>Eukaryota</taxon>
        <taxon>Fungi</taxon>
        <taxon>Dikarya</taxon>
        <taxon>Ascomycota</taxon>
        <taxon>Pezizomycotina</taxon>
        <taxon>Sordariomycetes</taxon>
        <taxon>Sordariomycetidae</taxon>
        <taxon>Ophiostomatales</taxon>
        <taxon>Ophiostomataceae</taxon>
        <taxon>Leptographium</taxon>
    </lineage>
</organism>
<reference evidence="10 11" key="1">
    <citation type="journal article" date="2011" name="Proc. Natl. Acad. Sci. U.S.A.">
        <title>Genome and transcriptome analyses of the mountain pine beetle-fungal symbiont Grosmannia clavigera, a lodgepole pine pathogen.</title>
        <authorList>
            <person name="DiGuistini S."/>
            <person name="Wang Y."/>
            <person name="Liao N.Y."/>
            <person name="Taylor G."/>
            <person name="Tanguay P."/>
            <person name="Feau N."/>
            <person name="Henrissat B."/>
            <person name="Chan S.K."/>
            <person name="Hesse-Orce U."/>
            <person name="Alamouti S.M."/>
            <person name="Tsui C.K.M."/>
            <person name="Docking R.T."/>
            <person name="Levasseur A."/>
            <person name="Haridas S."/>
            <person name="Robertson G."/>
            <person name="Birol I."/>
            <person name="Holt R.A."/>
            <person name="Marra M.A."/>
            <person name="Hamelin R.C."/>
            <person name="Hirst M."/>
            <person name="Jones S.J.M."/>
            <person name="Bohlmann J."/>
            <person name="Breuil C."/>
        </authorList>
    </citation>
    <scope>NUCLEOTIDE SEQUENCE [LARGE SCALE GENOMIC DNA]</scope>
    <source>
        <strain evidence="11">kw1407 / UAMH 11150</strain>
    </source>
</reference>
<dbReference type="InParanoid" id="F0XMQ4"/>
<dbReference type="EMBL" id="GL629794">
    <property type="protein sequence ID" value="EFX01237.1"/>
    <property type="molecule type" value="Genomic_DNA"/>
</dbReference>
<evidence type="ECO:0000256" key="6">
    <source>
        <dbReference type="ARBA" id="ARBA00023277"/>
    </source>
</evidence>
<dbReference type="STRING" id="655863.F0XMQ4"/>
<dbReference type="PANTHER" id="PTHR33753:SF1">
    <property type="entry name" value="ENDO-BETA-1,4-GLUCANASE CELB"/>
    <property type="match status" value="1"/>
</dbReference>
<dbReference type="PRINTS" id="PR00734">
    <property type="entry name" value="GLHYDRLASE7"/>
</dbReference>
<proteinExistence type="inferred from homology"/>
<evidence type="ECO:0000256" key="1">
    <source>
        <dbReference type="ARBA" id="ARBA00000966"/>
    </source>
</evidence>
<keyword evidence="11" id="KW-1185">Reference proteome</keyword>
<evidence type="ECO:0000256" key="7">
    <source>
        <dbReference type="ARBA" id="ARBA00023295"/>
    </source>
</evidence>
<dbReference type="RefSeq" id="XP_014170719.1">
    <property type="nucleotide sequence ID" value="XM_014315244.1"/>
</dbReference>
<accession>F0XMQ4</accession>
<dbReference type="AlphaFoldDB" id="F0XMQ4"/>
<evidence type="ECO:0000256" key="5">
    <source>
        <dbReference type="ARBA" id="ARBA00023180"/>
    </source>
</evidence>